<comment type="catalytic activity">
    <reaction evidence="1 9">
        <text>N-(5-phospho-beta-D-ribosyl)anthranilate = 1-(2-carboxyphenylamino)-1-deoxy-D-ribulose 5-phosphate</text>
        <dbReference type="Rhea" id="RHEA:21540"/>
        <dbReference type="ChEBI" id="CHEBI:18277"/>
        <dbReference type="ChEBI" id="CHEBI:58613"/>
        <dbReference type="EC" id="5.3.1.24"/>
    </reaction>
</comment>
<keyword evidence="6 9" id="KW-0822">Tryptophan biosynthesis</keyword>
<dbReference type="Gene3D" id="3.20.20.70">
    <property type="entry name" value="Aldolase class I"/>
    <property type="match status" value="1"/>
</dbReference>
<evidence type="ECO:0000256" key="5">
    <source>
        <dbReference type="ARBA" id="ARBA00022605"/>
    </source>
</evidence>
<dbReference type="GO" id="GO:0004640">
    <property type="term" value="F:phosphoribosylanthranilate isomerase activity"/>
    <property type="evidence" value="ECO:0007669"/>
    <property type="project" value="UniProtKB-UniRule"/>
</dbReference>
<dbReference type="EC" id="5.3.1.24" evidence="3 9"/>
<dbReference type="PANTHER" id="PTHR42894">
    <property type="entry name" value="N-(5'-PHOSPHORIBOSYL)ANTHRANILATE ISOMERASE"/>
    <property type="match status" value="1"/>
</dbReference>
<evidence type="ECO:0000256" key="6">
    <source>
        <dbReference type="ARBA" id="ARBA00022822"/>
    </source>
</evidence>
<comment type="pathway">
    <text evidence="2 9">Amino-acid biosynthesis; L-tryptophan biosynthesis; L-tryptophan from chorismate: step 3/5.</text>
</comment>
<dbReference type="InterPro" id="IPR011060">
    <property type="entry name" value="RibuloseP-bd_barrel"/>
</dbReference>
<dbReference type="GO" id="GO:0000162">
    <property type="term" value="P:L-tryptophan biosynthetic process"/>
    <property type="evidence" value="ECO:0007669"/>
    <property type="project" value="UniProtKB-UniRule"/>
</dbReference>
<comment type="similarity">
    <text evidence="9">Belongs to the TrpF family.</text>
</comment>
<dbReference type="PATRIC" id="fig|1449976.3.peg.3861"/>
<evidence type="ECO:0000256" key="4">
    <source>
        <dbReference type="ARBA" id="ARBA00022272"/>
    </source>
</evidence>
<dbReference type="KEGG" id="kal:KALB_3833"/>
<dbReference type="InterPro" id="IPR001240">
    <property type="entry name" value="PRAI_dom"/>
</dbReference>
<evidence type="ECO:0000256" key="2">
    <source>
        <dbReference type="ARBA" id="ARBA00004664"/>
    </source>
</evidence>
<accession>W5W8G9</accession>
<dbReference type="HAMAP" id="MF_00135">
    <property type="entry name" value="PRAI"/>
    <property type="match status" value="1"/>
</dbReference>
<evidence type="ECO:0000256" key="9">
    <source>
        <dbReference type="HAMAP-Rule" id="MF_00135"/>
    </source>
</evidence>
<dbReference type="EMBL" id="CP007155">
    <property type="protein sequence ID" value="AHH97197.1"/>
    <property type="molecule type" value="Genomic_DNA"/>
</dbReference>
<dbReference type="CDD" id="cd00405">
    <property type="entry name" value="PRAI"/>
    <property type="match status" value="1"/>
</dbReference>
<evidence type="ECO:0000256" key="8">
    <source>
        <dbReference type="ARBA" id="ARBA00023235"/>
    </source>
</evidence>
<dbReference type="InterPro" id="IPR013785">
    <property type="entry name" value="Aldolase_TIM"/>
</dbReference>
<dbReference type="STRING" id="1449976.KALB_3833"/>
<dbReference type="InterPro" id="IPR044643">
    <property type="entry name" value="TrpF_fam"/>
</dbReference>
<protein>
    <recommendedName>
        <fullName evidence="4 9">N-(5'-phosphoribosyl)anthranilate isomerase</fullName>
        <shortName evidence="9">PRAI</shortName>
        <ecNumber evidence="3 9">5.3.1.24</ecNumber>
    </recommendedName>
</protein>
<dbReference type="Proteomes" id="UP000019225">
    <property type="component" value="Chromosome"/>
</dbReference>
<organism evidence="11 12">
    <name type="scientific">Kutzneria albida DSM 43870</name>
    <dbReference type="NCBI Taxonomy" id="1449976"/>
    <lineage>
        <taxon>Bacteria</taxon>
        <taxon>Bacillati</taxon>
        <taxon>Actinomycetota</taxon>
        <taxon>Actinomycetes</taxon>
        <taxon>Pseudonocardiales</taxon>
        <taxon>Pseudonocardiaceae</taxon>
        <taxon>Kutzneria</taxon>
    </lineage>
</organism>
<keyword evidence="12" id="KW-1185">Reference proteome</keyword>
<dbReference type="PANTHER" id="PTHR42894:SF1">
    <property type="entry name" value="N-(5'-PHOSPHORIBOSYL)ANTHRANILATE ISOMERASE"/>
    <property type="match status" value="1"/>
</dbReference>
<evidence type="ECO:0000256" key="1">
    <source>
        <dbReference type="ARBA" id="ARBA00001164"/>
    </source>
</evidence>
<feature type="domain" description="N-(5'phosphoribosyl) anthranilate isomerase (PRAI)" evidence="10">
    <location>
        <begin position="39"/>
        <end position="230"/>
    </location>
</feature>
<evidence type="ECO:0000313" key="11">
    <source>
        <dbReference type="EMBL" id="AHH97197.1"/>
    </source>
</evidence>
<dbReference type="SUPFAM" id="SSF51366">
    <property type="entry name" value="Ribulose-phoshate binding barrel"/>
    <property type="match status" value="1"/>
</dbReference>
<reference evidence="11 12" key="1">
    <citation type="journal article" date="2014" name="BMC Genomics">
        <title>Complete genome sequence of producer of the glycopeptide antibiotic Aculeximycin Kutzneria albida DSM 43870T, a representative of minor genus of Pseudonocardiaceae.</title>
        <authorList>
            <person name="Rebets Y."/>
            <person name="Tokovenko B."/>
            <person name="Lushchyk I."/>
            <person name="Ruckert C."/>
            <person name="Zaburannyi N."/>
            <person name="Bechthold A."/>
            <person name="Kalinowski J."/>
            <person name="Luzhetskyy A."/>
        </authorList>
    </citation>
    <scope>NUCLEOTIDE SEQUENCE [LARGE SCALE GENOMIC DNA]</scope>
    <source>
        <strain evidence="11">DSM 43870</strain>
    </source>
</reference>
<dbReference type="Pfam" id="PF00697">
    <property type="entry name" value="PRAI"/>
    <property type="match status" value="1"/>
</dbReference>
<keyword evidence="8 9" id="KW-0413">Isomerase</keyword>
<sequence>MKVPFRTSDVLNGTFMTVRPDPFARAGARLLARVGAMFVKVCGLRTEGDVATAVSAGADAVGFVFARSPRQVDPDLARELVAGVPSQVLTVGVFAGVEAAEAARIALDTGIGAVQLHGDYPPEAFAELAGLPVRLVRATTLTADTDVRTGAYGEDLLLLDSPVAGSGERWDLTTLDQARPRGQWLLAGGLNPDNVAGAIAAAQPWGVDVSSGVESSRGVKDHGLIREFVAAARGATVR</sequence>
<evidence type="ECO:0000259" key="10">
    <source>
        <dbReference type="Pfam" id="PF00697"/>
    </source>
</evidence>
<name>W5W8G9_9PSEU</name>
<gene>
    <name evidence="9" type="primary">trpF</name>
    <name evidence="11" type="ORF">KALB_3833</name>
</gene>
<evidence type="ECO:0000313" key="12">
    <source>
        <dbReference type="Proteomes" id="UP000019225"/>
    </source>
</evidence>
<evidence type="ECO:0000256" key="7">
    <source>
        <dbReference type="ARBA" id="ARBA00023141"/>
    </source>
</evidence>
<dbReference type="eggNOG" id="COG0135">
    <property type="taxonomic scope" value="Bacteria"/>
</dbReference>
<dbReference type="RefSeq" id="WP_338033864.1">
    <property type="nucleotide sequence ID" value="NZ_CP007155.1"/>
</dbReference>
<proteinExistence type="inferred from homology"/>
<evidence type="ECO:0000256" key="3">
    <source>
        <dbReference type="ARBA" id="ARBA00012572"/>
    </source>
</evidence>
<dbReference type="UniPathway" id="UPA00035">
    <property type="reaction ID" value="UER00042"/>
</dbReference>
<dbReference type="HOGENOM" id="CLU_076364_0_1_11"/>
<keyword evidence="7 9" id="KW-0057">Aromatic amino acid biosynthesis</keyword>
<dbReference type="AlphaFoldDB" id="W5W8G9"/>
<keyword evidence="5 9" id="KW-0028">Amino-acid biosynthesis</keyword>